<proteinExistence type="inferred from homology"/>
<evidence type="ECO:0000259" key="12">
    <source>
        <dbReference type="PROSITE" id="PS50928"/>
    </source>
</evidence>
<keyword evidence="2 11" id="KW-0813">Transport</keyword>
<keyword evidence="9 11" id="KW-0472">Membrane</keyword>
<organism evidence="13">
    <name type="scientific">uncultured Thermomicrobiales bacterium</name>
    <dbReference type="NCBI Taxonomy" id="1645740"/>
    <lineage>
        <taxon>Bacteria</taxon>
        <taxon>Pseudomonadati</taxon>
        <taxon>Thermomicrobiota</taxon>
        <taxon>Thermomicrobia</taxon>
        <taxon>Thermomicrobiales</taxon>
        <taxon>environmental samples</taxon>
    </lineage>
</organism>
<dbReference type="PANTHER" id="PTHR43163">
    <property type="entry name" value="DIPEPTIDE TRANSPORT SYSTEM PERMEASE PROTEIN DPPB-RELATED"/>
    <property type="match status" value="1"/>
</dbReference>
<keyword evidence="4" id="KW-0533">Nickel</keyword>
<comment type="subcellular location">
    <subcellularLocation>
        <location evidence="1 11">Cell membrane</location>
        <topology evidence="1 11">Multi-pass membrane protein</topology>
    </subcellularLocation>
</comment>
<gene>
    <name evidence="13" type="ORF">AVDCRST_MAG18-3583</name>
</gene>
<dbReference type="InterPro" id="IPR000515">
    <property type="entry name" value="MetI-like"/>
</dbReference>
<evidence type="ECO:0000256" key="7">
    <source>
        <dbReference type="ARBA" id="ARBA00023065"/>
    </source>
</evidence>
<evidence type="ECO:0000256" key="6">
    <source>
        <dbReference type="ARBA" id="ARBA00022989"/>
    </source>
</evidence>
<evidence type="ECO:0000256" key="3">
    <source>
        <dbReference type="ARBA" id="ARBA00022475"/>
    </source>
</evidence>
<evidence type="ECO:0000256" key="10">
    <source>
        <dbReference type="ARBA" id="ARBA00024202"/>
    </source>
</evidence>
<evidence type="ECO:0000256" key="1">
    <source>
        <dbReference type="ARBA" id="ARBA00004651"/>
    </source>
</evidence>
<evidence type="ECO:0000256" key="5">
    <source>
        <dbReference type="ARBA" id="ARBA00022692"/>
    </source>
</evidence>
<keyword evidence="8" id="KW-0921">Nickel transport</keyword>
<dbReference type="EMBL" id="CADCWN010000280">
    <property type="protein sequence ID" value="CAA9584201.1"/>
    <property type="molecule type" value="Genomic_DNA"/>
</dbReference>
<feature type="transmembrane region" description="Helical" evidence="11">
    <location>
        <begin position="9"/>
        <end position="29"/>
    </location>
</feature>
<evidence type="ECO:0000256" key="4">
    <source>
        <dbReference type="ARBA" id="ARBA00022596"/>
    </source>
</evidence>
<evidence type="ECO:0000256" key="9">
    <source>
        <dbReference type="ARBA" id="ARBA00023136"/>
    </source>
</evidence>
<feature type="transmembrane region" description="Helical" evidence="11">
    <location>
        <begin position="177"/>
        <end position="196"/>
    </location>
</feature>
<dbReference type="Pfam" id="PF19300">
    <property type="entry name" value="BPD_transp_1_N"/>
    <property type="match status" value="1"/>
</dbReference>
<dbReference type="SUPFAM" id="SSF161098">
    <property type="entry name" value="MetI-like"/>
    <property type="match status" value="1"/>
</dbReference>
<feature type="transmembrane region" description="Helical" evidence="11">
    <location>
        <begin position="281"/>
        <end position="307"/>
    </location>
</feature>
<evidence type="ECO:0000256" key="11">
    <source>
        <dbReference type="RuleBase" id="RU363032"/>
    </source>
</evidence>
<dbReference type="PROSITE" id="PS50928">
    <property type="entry name" value="ABC_TM1"/>
    <property type="match status" value="1"/>
</dbReference>
<dbReference type="InterPro" id="IPR035906">
    <property type="entry name" value="MetI-like_sf"/>
</dbReference>
<evidence type="ECO:0000313" key="13">
    <source>
        <dbReference type="EMBL" id="CAA9584201.1"/>
    </source>
</evidence>
<keyword evidence="3" id="KW-1003">Cell membrane</keyword>
<name>A0A6J4VNL9_9BACT</name>
<protein>
    <submittedName>
        <fullName evidence="13">ABC transporter, permease protein 1 (Cluster 5, nickel/peptides/opines)</fullName>
    </submittedName>
</protein>
<feature type="domain" description="ABC transmembrane type-1" evidence="12">
    <location>
        <begin position="95"/>
        <end position="304"/>
    </location>
</feature>
<evidence type="ECO:0000256" key="8">
    <source>
        <dbReference type="ARBA" id="ARBA00023112"/>
    </source>
</evidence>
<feature type="transmembrane region" description="Helical" evidence="11">
    <location>
        <begin position="134"/>
        <end position="157"/>
    </location>
</feature>
<comment type="similarity">
    <text evidence="10">Belongs to the binding-protein-dependent transport system permease family. OppBC subfamily.</text>
</comment>
<dbReference type="InterPro" id="IPR050045">
    <property type="entry name" value="Opp2B"/>
</dbReference>
<sequence length="314" mass="33774">MALYIMRRFVAMVPVLLLVSVIVFSLIHLTPGDPATSMLGEEATPQAVAALRAKLGLDQPIPVQYVKWLGSVLRGDLGRSIRSNQPVAEAIAERLPVTVELAILAIAISLLIAIPAGIVAAMRRNSILDAGSTFVALLGVSLPNFFLAILLILLFGVKLNWLPPFGYQPITQGLGGNLQRMILPAITLGTALAAIVTRMMRSSLLEVLDQDYIRTARAKGLGEGRMIRAHALKNALMPVVTIVGLQIGGLLGGAIITESIFVLPGIGRLLVDAIFQRDFPLVQGVVLFVSLAFLFSNFAVDLAYAYLDPRIRYS</sequence>
<dbReference type="NCBIfam" id="NF045470">
    <property type="entry name" value="Opp2B"/>
    <property type="match status" value="1"/>
</dbReference>
<keyword evidence="6 11" id="KW-1133">Transmembrane helix</keyword>
<dbReference type="GO" id="GO:0015099">
    <property type="term" value="F:nickel cation transmembrane transporter activity"/>
    <property type="evidence" value="ECO:0007669"/>
    <property type="project" value="InterPro"/>
</dbReference>
<dbReference type="Gene3D" id="1.10.3720.10">
    <property type="entry name" value="MetI-like"/>
    <property type="match status" value="1"/>
</dbReference>
<feature type="transmembrane region" description="Helical" evidence="11">
    <location>
        <begin position="235"/>
        <end position="261"/>
    </location>
</feature>
<keyword evidence="7" id="KW-0406">Ion transport</keyword>
<dbReference type="CDD" id="cd06261">
    <property type="entry name" value="TM_PBP2"/>
    <property type="match status" value="1"/>
</dbReference>
<reference evidence="13" key="1">
    <citation type="submission" date="2020-02" db="EMBL/GenBank/DDBJ databases">
        <authorList>
            <person name="Meier V. D."/>
        </authorList>
    </citation>
    <scope>NUCLEOTIDE SEQUENCE</scope>
    <source>
        <strain evidence="13">AVDCRST_MAG18</strain>
    </source>
</reference>
<keyword evidence="5 11" id="KW-0812">Transmembrane</keyword>
<feature type="transmembrane region" description="Helical" evidence="11">
    <location>
        <begin position="101"/>
        <end position="122"/>
    </location>
</feature>
<evidence type="ECO:0000256" key="2">
    <source>
        <dbReference type="ARBA" id="ARBA00022448"/>
    </source>
</evidence>
<dbReference type="Pfam" id="PF00528">
    <property type="entry name" value="BPD_transp_1"/>
    <property type="match status" value="1"/>
</dbReference>
<dbReference type="GO" id="GO:0005886">
    <property type="term" value="C:plasma membrane"/>
    <property type="evidence" value="ECO:0007669"/>
    <property type="project" value="UniProtKB-SubCell"/>
</dbReference>
<dbReference type="InterPro" id="IPR045621">
    <property type="entry name" value="BPD_transp_1_N"/>
</dbReference>
<accession>A0A6J4VNL9</accession>
<dbReference type="PANTHER" id="PTHR43163:SF6">
    <property type="entry name" value="DIPEPTIDE TRANSPORT SYSTEM PERMEASE PROTEIN DPPB-RELATED"/>
    <property type="match status" value="1"/>
</dbReference>
<dbReference type="AlphaFoldDB" id="A0A6J4VNL9"/>